<feature type="compositionally biased region" description="Low complexity" evidence="1">
    <location>
        <begin position="514"/>
        <end position="528"/>
    </location>
</feature>
<sequence length="592" mass="68606">MALSSYDLRNLYKDIYTIDYYFYENNNYQLIVNQNYRDLIHKYCHYGNTSGNDKCQNNYFQMASSVIIHLLETLKKKYDLEYDKLAEYAILWLIYKLNIYSKNTFKNLNDFYNSYIEKNEYYDKNIKGDGSPTYKEIINKKQDLMNMNIKELSKFDTPFYILFDLYYASNSQILNCREYSDYGKLFVQYFKELNNDPKNIENSSYSQILSTLSNDYKNLKKIYDNDKVKCIDFPTLPIIEPKKKSEQVLAQISEGTSSSSSILNTCAKFIAADRLIDGEYYDDMTINEIINDPNYNKYCSNIKCETNVERIGVMSAYLYMKTQGVETSGHYDEFFLMWLSDKLFEIANEDDITLYEAYEKYLKNNIMGFIYLDNLVKKKGLVEVNLKYMNEFYKLLNSICKAIAYYRQNYDDISKLINYSTECSNQYLSLYKSIPKCSSYHHLLDNLKDIYYNFRNPVHKEITNKYPHLAGDLKTLTKPKGDDVFFANDSKAFDFSDPKCKLETKKKTTKSKETTPPSSQSLPVSSSQDKTKLQEPQKSGEINKNGPDDPKGKQNGLDSKKLNAGGGVNDPRVPTGGTDNPASGGSGTPTKD</sequence>
<organism evidence="2 3">
    <name type="scientific">Plasmodium vinckei vinckei</name>
    <dbReference type="NCBI Taxonomy" id="54757"/>
    <lineage>
        <taxon>Eukaryota</taxon>
        <taxon>Sar</taxon>
        <taxon>Alveolata</taxon>
        <taxon>Apicomplexa</taxon>
        <taxon>Aconoidasida</taxon>
        <taxon>Haemosporida</taxon>
        <taxon>Plasmodiidae</taxon>
        <taxon>Plasmodium</taxon>
        <taxon>Plasmodium (Vinckeia)</taxon>
    </lineage>
</organism>
<dbReference type="EMBL" id="KL446955">
    <property type="protein sequence ID" value="KEG00582.1"/>
    <property type="molecule type" value="Genomic_DNA"/>
</dbReference>
<feature type="region of interest" description="Disordered" evidence="1">
    <location>
        <begin position="504"/>
        <end position="592"/>
    </location>
</feature>
<gene>
    <name evidence="2" type="ORF">YYE_04411</name>
</gene>
<evidence type="ECO:0000313" key="2">
    <source>
        <dbReference type="EMBL" id="KEG00582.1"/>
    </source>
</evidence>
<dbReference type="Pfam" id="PF06022">
    <property type="entry name" value="Cir_Bir_Yir"/>
    <property type="match status" value="2"/>
</dbReference>
<proteinExistence type="predicted"/>
<evidence type="ECO:0008006" key="4">
    <source>
        <dbReference type="Google" id="ProtNLM"/>
    </source>
</evidence>
<protein>
    <recommendedName>
        <fullName evidence="4">PIR protein CIR protein</fullName>
    </recommendedName>
</protein>
<reference evidence="2 3" key="1">
    <citation type="submission" date="2013-02" db="EMBL/GenBank/DDBJ databases">
        <title>The Genome Sequence of Plasmodium vinckei vinckei.</title>
        <authorList>
            <consortium name="The Broad Institute Genome Sequencing Platform"/>
            <consortium name="The Broad Institute Genome Sequencing Center for Infectious Disease"/>
            <person name="Neafsey D."/>
            <person name="Cheeseman I."/>
            <person name="Volkman S."/>
            <person name="Adams J."/>
            <person name="Walker B."/>
            <person name="Young S.K."/>
            <person name="Zeng Q."/>
            <person name="Gargeya S."/>
            <person name="Fitzgerald M."/>
            <person name="Haas B."/>
            <person name="Abouelleil A."/>
            <person name="Alvarado L."/>
            <person name="Arachchi H.M."/>
            <person name="Berlin A.M."/>
            <person name="Chapman S.B."/>
            <person name="Dewar J."/>
            <person name="Goldberg J."/>
            <person name="Griggs A."/>
            <person name="Gujja S."/>
            <person name="Hansen M."/>
            <person name="Howarth C."/>
            <person name="Imamovic A."/>
            <person name="Larimer J."/>
            <person name="McCowan C."/>
            <person name="Murphy C."/>
            <person name="Neiman D."/>
            <person name="Pearson M."/>
            <person name="Priest M."/>
            <person name="Roberts A."/>
            <person name="Saif S."/>
            <person name="Shea T."/>
            <person name="Sisk P."/>
            <person name="Sykes S."/>
            <person name="Wortman J."/>
            <person name="Nusbaum C."/>
            <person name="Birren B."/>
        </authorList>
    </citation>
    <scope>NUCLEOTIDE SEQUENCE [LARGE SCALE GENOMIC DNA]</scope>
    <source>
        <strain evidence="3">vinckei</strain>
    </source>
</reference>
<accession>A0A081IA74</accession>
<name>A0A081IA74_PLAVN</name>
<evidence type="ECO:0000256" key="1">
    <source>
        <dbReference type="SAM" id="MobiDB-lite"/>
    </source>
</evidence>
<evidence type="ECO:0000313" key="3">
    <source>
        <dbReference type="Proteomes" id="UP000030681"/>
    </source>
</evidence>
<dbReference type="InterPro" id="IPR006477">
    <property type="entry name" value="Yir_bir_cir"/>
</dbReference>
<dbReference type="AlphaFoldDB" id="A0A081IA74"/>
<feature type="compositionally biased region" description="Basic and acidic residues" evidence="1">
    <location>
        <begin position="504"/>
        <end position="513"/>
    </location>
</feature>
<dbReference type="NCBIfam" id="TIGR01590">
    <property type="entry name" value="yir-bir-cir_Pla"/>
    <property type="match status" value="1"/>
</dbReference>
<dbReference type="Proteomes" id="UP000030681">
    <property type="component" value="Unassembled WGS sequence"/>
</dbReference>